<evidence type="ECO:0000313" key="2">
    <source>
        <dbReference type="EMBL" id="MBA9063910.1"/>
    </source>
</evidence>
<dbReference type="EMBL" id="JACJIM010000005">
    <property type="protein sequence ID" value="MBA9063910.1"/>
    <property type="molecule type" value="Genomic_DNA"/>
</dbReference>
<dbReference type="Pfam" id="PF07120">
    <property type="entry name" value="DUF1376"/>
    <property type="match status" value="1"/>
</dbReference>
<accession>A0ABR6DDP5</accession>
<keyword evidence="3" id="KW-1185">Reference proteome</keyword>
<organism evidence="2 3">
    <name type="scientific">Methylobacterium fujisawaense</name>
    <dbReference type="NCBI Taxonomy" id="107400"/>
    <lineage>
        <taxon>Bacteria</taxon>
        <taxon>Pseudomonadati</taxon>
        <taxon>Pseudomonadota</taxon>
        <taxon>Alphaproteobacteria</taxon>
        <taxon>Hyphomicrobiales</taxon>
        <taxon>Methylobacteriaceae</taxon>
        <taxon>Methylobacterium</taxon>
    </lineage>
</organism>
<feature type="compositionally biased region" description="Basic and acidic residues" evidence="1">
    <location>
        <begin position="174"/>
        <end position="187"/>
    </location>
</feature>
<dbReference type="Proteomes" id="UP000565455">
    <property type="component" value="Unassembled WGS sequence"/>
</dbReference>
<name>A0ABR6DDP5_9HYPH</name>
<evidence type="ECO:0000313" key="3">
    <source>
        <dbReference type="Proteomes" id="UP000565455"/>
    </source>
</evidence>
<dbReference type="RefSeq" id="WP_210281319.1">
    <property type="nucleotide sequence ID" value="NZ_JACJIM010000005.1"/>
</dbReference>
<dbReference type="InterPro" id="IPR010781">
    <property type="entry name" value="DUF1376"/>
</dbReference>
<reference evidence="2 3" key="1">
    <citation type="submission" date="2020-08" db="EMBL/GenBank/DDBJ databases">
        <title>Genomic Encyclopedia of Type Strains, Phase IV (KMG-IV): sequencing the most valuable type-strain genomes for metagenomic binning, comparative biology and taxonomic classification.</title>
        <authorList>
            <person name="Goeker M."/>
        </authorList>
    </citation>
    <scope>NUCLEOTIDE SEQUENCE [LARGE SCALE GENOMIC DNA]</scope>
    <source>
        <strain evidence="2 3">DSM 5686</strain>
    </source>
</reference>
<feature type="compositionally biased region" description="Basic and acidic residues" evidence="1">
    <location>
        <begin position="141"/>
        <end position="163"/>
    </location>
</feature>
<sequence length="356" mass="39398">MPADIDVDGIHGFLLHTDRLFHSELWALSTGDEFKAAVALWCHAWRQRPAGSLPDDDRLLAAFSGAGPRWKRVRAMALRGFVLCADGRYYHRVLCEDVLRAAEAKDARRERTAAATRARQRKGDPEKTPPGGEKPSLFNETADRNDGRHDQRHDPRDDRRDDTVTVATRGPLRSPREGEEEGKKKDIPAAACDPVPRADGAPPWNNRANFDRVEHRCRTALPPGWCLDPVVGPMARLEADGLDLEREIIPAILDLAVSRRVPIRTWALLANAVAECVAAQRRSRAAQGLSAVPPASVPPDEMIDLPGGLRWPEADLRTWIARFRENPATWSESLFGPPPGQPGCRIPPRLLIGEAA</sequence>
<comment type="caution">
    <text evidence="2">The sequence shown here is derived from an EMBL/GenBank/DDBJ whole genome shotgun (WGS) entry which is preliminary data.</text>
</comment>
<proteinExistence type="predicted"/>
<protein>
    <submittedName>
        <fullName evidence="2">Uncharacterized protein YdaU (DUF1376 family)</fullName>
    </submittedName>
</protein>
<gene>
    <name evidence="2" type="ORF">GGQ91_003311</name>
</gene>
<feature type="region of interest" description="Disordered" evidence="1">
    <location>
        <begin position="105"/>
        <end position="205"/>
    </location>
</feature>
<dbReference type="GeneID" id="96604983"/>
<evidence type="ECO:0000256" key="1">
    <source>
        <dbReference type="SAM" id="MobiDB-lite"/>
    </source>
</evidence>